<dbReference type="InterPro" id="IPR036890">
    <property type="entry name" value="HATPase_C_sf"/>
</dbReference>
<dbReference type="AlphaFoldDB" id="E1QGI6"/>
<keyword evidence="8" id="KW-0902">Two-component regulatory system</keyword>
<dbReference type="Pfam" id="PF02518">
    <property type="entry name" value="HATPase_c"/>
    <property type="match status" value="1"/>
</dbReference>
<dbReference type="InterPro" id="IPR005467">
    <property type="entry name" value="His_kinase_dom"/>
</dbReference>
<dbReference type="OrthoDB" id="9787818at2"/>
<dbReference type="Pfam" id="PF00512">
    <property type="entry name" value="HisKA"/>
    <property type="match status" value="1"/>
</dbReference>
<evidence type="ECO:0000256" key="1">
    <source>
        <dbReference type="ARBA" id="ARBA00000085"/>
    </source>
</evidence>
<comment type="catalytic activity">
    <reaction evidence="1">
        <text>ATP + protein L-histidine = ADP + protein N-phospho-L-histidine.</text>
        <dbReference type="EC" id="2.7.13.3"/>
    </reaction>
</comment>
<dbReference type="InterPro" id="IPR003661">
    <property type="entry name" value="HisK_dim/P_dom"/>
</dbReference>
<feature type="domain" description="PAS" evidence="10">
    <location>
        <begin position="7"/>
        <end position="60"/>
    </location>
</feature>
<dbReference type="STRING" id="644282.Deba_1311"/>
<feature type="domain" description="Histidine kinase" evidence="9">
    <location>
        <begin position="155"/>
        <end position="375"/>
    </location>
</feature>
<dbReference type="Proteomes" id="UP000009047">
    <property type="component" value="Chromosome"/>
</dbReference>
<dbReference type="eggNOG" id="COG4191">
    <property type="taxonomic scope" value="Bacteria"/>
</dbReference>
<dbReference type="CDD" id="cd00082">
    <property type="entry name" value="HisKA"/>
    <property type="match status" value="1"/>
</dbReference>
<keyword evidence="4" id="KW-0808">Transferase</keyword>
<dbReference type="EMBL" id="CP002085">
    <property type="protein sequence ID" value="ADK84679.1"/>
    <property type="molecule type" value="Genomic_DNA"/>
</dbReference>
<keyword evidence="12" id="KW-1185">Reference proteome</keyword>
<dbReference type="InterPro" id="IPR013656">
    <property type="entry name" value="PAS_4"/>
</dbReference>
<dbReference type="PRINTS" id="PR00344">
    <property type="entry name" value="BCTRLSENSOR"/>
</dbReference>
<sequence>MSAPNQDHRLLLDIVDNSPAIVFAKNHQGRFTLSNRTHGWAVGRVVEEIIGRGDEDLFDPITARRRHDEDLGVIRSGRAVFVGEWLPTPSGPRFFAGEKFALRDAQGRVYGMCGILHDLTEHGRADDPPASHAAGPRTDLEHKRRLELLGTLAGGVAHDFRNILTGLLAYAELALTDPTLAANTRARIESLIKAGHRGRELTERIVLFARRREGGDNLIWPAPVIGEAMALLATSLPASVRLRAQLDRAAGPLRAEAVDLHQIVMNLVGNAAQALGESGGQISVGLSAEASSASGDHPCPPSLVLTVADDGPGMDEQTRQRAFEPYFTTRGGSGGGAGLGLFLVRGIAESLGGGVELGSAPGHGTTVRVVLPSAPRHEQSPP</sequence>
<keyword evidence="7" id="KW-0067">ATP-binding</keyword>
<dbReference type="PROSITE" id="PS50112">
    <property type="entry name" value="PAS"/>
    <property type="match status" value="1"/>
</dbReference>
<dbReference type="Gene3D" id="3.30.450.20">
    <property type="entry name" value="PAS domain"/>
    <property type="match status" value="1"/>
</dbReference>
<evidence type="ECO:0000256" key="5">
    <source>
        <dbReference type="ARBA" id="ARBA00022741"/>
    </source>
</evidence>
<dbReference type="InterPro" id="IPR035965">
    <property type="entry name" value="PAS-like_dom_sf"/>
</dbReference>
<dbReference type="SMART" id="SM00387">
    <property type="entry name" value="HATPase_c"/>
    <property type="match status" value="1"/>
</dbReference>
<evidence type="ECO:0000313" key="12">
    <source>
        <dbReference type="Proteomes" id="UP000009047"/>
    </source>
</evidence>
<gene>
    <name evidence="11" type="ordered locus">Deba_1311</name>
</gene>
<dbReference type="GO" id="GO:0000155">
    <property type="term" value="F:phosphorelay sensor kinase activity"/>
    <property type="evidence" value="ECO:0007669"/>
    <property type="project" value="InterPro"/>
</dbReference>
<dbReference type="HOGENOM" id="CLU_723046_0_0_7"/>
<evidence type="ECO:0000259" key="9">
    <source>
        <dbReference type="PROSITE" id="PS50109"/>
    </source>
</evidence>
<evidence type="ECO:0000313" key="11">
    <source>
        <dbReference type="EMBL" id="ADK84679.1"/>
    </source>
</evidence>
<dbReference type="PANTHER" id="PTHR43065">
    <property type="entry name" value="SENSOR HISTIDINE KINASE"/>
    <property type="match status" value="1"/>
</dbReference>
<dbReference type="EC" id="2.7.13.3" evidence="2"/>
<evidence type="ECO:0000256" key="2">
    <source>
        <dbReference type="ARBA" id="ARBA00012438"/>
    </source>
</evidence>
<dbReference type="SUPFAM" id="SSF55785">
    <property type="entry name" value="PYP-like sensor domain (PAS domain)"/>
    <property type="match status" value="1"/>
</dbReference>
<evidence type="ECO:0000259" key="10">
    <source>
        <dbReference type="PROSITE" id="PS50112"/>
    </source>
</evidence>
<protein>
    <recommendedName>
        <fullName evidence="2">histidine kinase</fullName>
        <ecNumber evidence="2">2.7.13.3</ecNumber>
    </recommendedName>
</protein>
<dbReference type="InterPro" id="IPR000014">
    <property type="entry name" value="PAS"/>
</dbReference>
<evidence type="ECO:0000256" key="4">
    <source>
        <dbReference type="ARBA" id="ARBA00022679"/>
    </source>
</evidence>
<evidence type="ECO:0000256" key="3">
    <source>
        <dbReference type="ARBA" id="ARBA00022553"/>
    </source>
</evidence>
<keyword evidence="3" id="KW-0597">Phosphoprotein</keyword>
<dbReference type="InterPro" id="IPR004358">
    <property type="entry name" value="Sig_transdc_His_kin-like_C"/>
</dbReference>
<evidence type="ECO:0000256" key="6">
    <source>
        <dbReference type="ARBA" id="ARBA00022777"/>
    </source>
</evidence>
<dbReference type="Pfam" id="PF08448">
    <property type="entry name" value="PAS_4"/>
    <property type="match status" value="1"/>
</dbReference>
<dbReference type="InterPro" id="IPR003594">
    <property type="entry name" value="HATPase_dom"/>
</dbReference>
<reference evidence="11 12" key="1">
    <citation type="journal article" date="2010" name="Stand. Genomic Sci.">
        <title>Complete genome sequence of Desulfarculus baarsii type strain (2st14).</title>
        <authorList>
            <person name="Sun H."/>
            <person name="Spring S."/>
            <person name="Lapidus A."/>
            <person name="Davenport K."/>
            <person name="Del Rio T.G."/>
            <person name="Tice H."/>
            <person name="Nolan M."/>
            <person name="Copeland A."/>
            <person name="Cheng J.F."/>
            <person name="Lucas S."/>
            <person name="Tapia R."/>
            <person name="Goodwin L."/>
            <person name="Pitluck S."/>
            <person name="Ivanova N."/>
            <person name="Pagani I."/>
            <person name="Mavromatis K."/>
            <person name="Ovchinnikova G."/>
            <person name="Pati A."/>
            <person name="Chen A."/>
            <person name="Palaniappan K."/>
            <person name="Hauser L."/>
            <person name="Chang Y.J."/>
            <person name="Jeffries C.D."/>
            <person name="Detter J.C."/>
            <person name="Han C."/>
            <person name="Rohde M."/>
            <person name="Brambilla E."/>
            <person name="Goker M."/>
            <person name="Woyke T."/>
            <person name="Bristow J."/>
            <person name="Eisen J.A."/>
            <person name="Markowitz V."/>
            <person name="Hugenholtz P."/>
            <person name="Kyrpides N.C."/>
            <person name="Klenk H.P."/>
            <person name="Land M."/>
        </authorList>
    </citation>
    <scope>NUCLEOTIDE SEQUENCE [LARGE SCALE GENOMIC DNA]</scope>
    <source>
        <strain evidence="12">ATCC 33931 / DSM 2075 / LMG 7858 / VKM B-1802 / 2st14</strain>
    </source>
</reference>
<accession>E1QGI6</accession>
<dbReference type="RefSeq" id="WP_013258132.1">
    <property type="nucleotide sequence ID" value="NC_014365.1"/>
</dbReference>
<proteinExistence type="predicted"/>
<dbReference type="SMART" id="SM00388">
    <property type="entry name" value="HisKA"/>
    <property type="match status" value="1"/>
</dbReference>
<organism evidence="11 12">
    <name type="scientific">Desulfarculus baarsii (strain ATCC 33931 / DSM 2075 / LMG 7858 / VKM B-1802 / 2st14)</name>
    <dbReference type="NCBI Taxonomy" id="644282"/>
    <lineage>
        <taxon>Bacteria</taxon>
        <taxon>Pseudomonadati</taxon>
        <taxon>Thermodesulfobacteriota</taxon>
        <taxon>Desulfarculia</taxon>
        <taxon>Desulfarculales</taxon>
        <taxon>Desulfarculaceae</taxon>
        <taxon>Desulfarculus</taxon>
    </lineage>
</organism>
<dbReference type="PANTHER" id="PTHR43065:SF46">
    <property type="entry name" value="C4-DICARBOXYLATE TRANSPORT SENSOR PROTEIN DCTB"/>
    <property type="match status" value="1"/>
</dbReference>
<keyword evidence="5" id="KW-0547">Nucleotide-binding</keyword>
<dbReference type="InterPro" id="IPR036097">
    <property type="entry name" value="HisK_dim/P_sf"/>
</dbReference>
<dbReference type="SUPFAM" id="SSF55874">
    <property type="entry name" value="ATPase domain of HSP90 chaperone/DNA topoisomerase II/histidine kinase"/>
    <property type="match status" value="1"/>
</dbReference>
<evidence type="ECO:0000256" key="8">
    <source>
        <dbReference type="ARBA" id="ARBA00023012"/>
    </source>
</evidence>
<dbReference type="GO" id="GO:0005524">
    <property type="term" value="F:ATP binding"/>
    <property type="evidence" value="ECO:0007669"/>
    <property type="project" value="UniProtKB-KW"/>
</dbReference>
<keyword evidence="6 11" id="KW-0418">Kinase</keyword>
<dbReference type="KEGG" id="dbr:Deba_1311"/>
<evidence type="ECO:0000256" key="7">
    <source>
        <dbReference type="ARBA" id="ARBA00022840"/>
    </source>
</evidence>
<name>E1QGI6_DESB2</name>
<dbReference type="SUPFAM" id="SSF47384">
    <property type="entry name" value="Homodimeric domain of signal transducing histidine kinase"/>
    <property type="match status" value="1"/>
</dbReference>
<dbReference type="Gene3D" id="1.10.287.130">
    <property type="match status" value="1"/>
</dbReference>
<dbReference type="Gene3D" id="3.30.565.10">
    <property type="entry name" value="Histidine kinase-like ATPase, C-terminal domain"/>
    <property type="match status" value="1"/>
</dbReference>
<dbReference type="PROSITE" id="PS50109">
    <property type="entry name" value="HIS_KIN"/>
    <property type="match status" value="1"/>
</dbReference>